<protein>
    <recommendedName>
        <fullName evidence="3">DUF3263 domain-containing protein</fullName>
    </recommendedName>
</protein>
<sequence>MRRYRRRRRRAIQCDPLSPDDRAFIAFAQAWAPFGGVPVEDTFVQFGMTVRQFTMRVNRILLEAGSTLTPHDGRSPRT</sequence>
<evidence type="ECO:0008006" key="3">
    <source>
        <dbReference type="Google" id="ProtNLM"/>
    </source>
</evidence>
<proteinExistence type="predicted"/>
<reference evidence="2" key="1">
    <citation type="submission" date="2018-02" db="EMBL/GenBank/DDBJ databases">
        <title>Draft genome sequencing of Rhodococcus opacus KU647198.</title>
        <authorList>
            <person name="Zheng B.-X."/>
        </authorList>
    </citation>
    <scope>NUCLEOTIDE SEQUENCE [LARGE SCALE GENOMIC DNA]</scope>
    <source>
        <strain evidence="2">04-OD7</strain>
    </source>
</reference>
<dbReference type="EMBL" id="PUIO01000088">
    <property type="protein sequence ID" value="PQP14500.1"/>
    <property type="molecule type" value="Genomic_DNA"/>
</dbReference>
<evidence type="ECO:0000313" key="2">
    <source>
        <dbReference type="Proteomes" id="UP000239290"/>
    </source>
</evidence>
<evidence type="ECO:0000313" key="1">
    <source>
        <dbReference type="EMBL" id="PQP14500.1"/>
    </source>
</evidence>
<dbReference type="Proteomes" id="UP000239290">
    <property type="component" value="Unassembled WGS sequence"/>
</dbReference>
<dbReference type="AlphaFoldDB" id="A0A2S8IIA1"/>
<comment type="caution">
    <text evidence="1">The sequence shown here is derived from an EMBL/GenBank/DDBJ whole genome shotgun (WGS) entry which is preliminary data.</text>
</comment>
<name>A0A2S8IIA1_RHOOP</name>
<accession>A0A2S8IIA1</accession>
<organism evidence="1 2">
    <name type="scientific">Rhodococcus opacus</name>
    <name type="common">Nocardia opaca</name>
    <dbReference type="NCBI Taxonomy" id="37919"/>
    <lineage>
        <taxon>Bacteria</taxon>
        <taxon>Bacillati</taxon>
        <taxon>Actinomycetota</taxon>
        <taxon>Actinomycetes</taxon>
        <taxon>Mycobacteriales</taxon>
        <taxon>Nocardiaceae</taxon>
        <taxon>Rhodococcus</taxon>
    </lineage>
</organism>
<gene>
    <name evidence="1" type="ORF">C5613_40860</name>
</gene>